<evidence type="ECO:0000256" key="1">
    <source>
        <dbReference type="ARBA" id="ARBA00004651"/>
    </source>
</evidence>
<dbReference type="EMBL" id="LDXT01000045">
    <property type="protein sequence ID" value="KRT56525.1"/>
    <property type="molecule type" value="Genomic_DNA"/>
</dbReference>
<evidence type="ECO:0000256" key="5">
    <source>
        <dbReference type="ARBA" id="ARBA00023136"/>
    </source>
</evidence>
<comment type="subcellular location">
    <subcellularLocation>
        <location evidence="1">Cell membrane</location>
        <topology evidence="1">Multi-pass membrane protein</topology>
    </subcellularLocation>
</comment>
<proteinExistence type="predicted"/>
<evidence type="ECO:0000313" key="9">
    <source>
        <dbReference type="Proteomes" id="UP000051276"/>
    </source>
</evidence>
<dbReference type="OrthoDB" id="5801894at2"/>
<dbReference type="STRING" id="54398.Ga0074115_1522"/>
<dbReference type="Pfam" id="PF03626">
    <property type="entry name" value="COX4_pro"/>
    <property type="match status" value="1"/>
</dbReference>
<gene>
    <name evidence="7" type="ORF">Ga0074115_1522</name>
    <name evidence="8" type="ORF">Ga0076813_15772</name>
</gene>
<keyword evidence="2" id="KW-1003">Cell membrane</keyword>
<keyword evidence="4 6" id="KW-1133">Transmembrane helix</keyword>
<dbReference type="GO" id="GO:0005886">
    <property type="term" value="C:plasma membrane"/>
    <property type="evidence" value="ECO:0007669"/>
    <property type="project" value="UniProtKB-SubCell"/>
</dbReference>
<dbReference type="PATRIC" id="fig|54398.3.peg.3090"/>
<evidence type="ECO:0000256" key="4">
    <source>
        <dbReference type="ARBA" id="ARBA00022989"/>
    </source>
</evidence>
<dbReference type="AlphaFoldDB" id="A0A0T5ZAH4"/>
<evidence type="ECO:0000256" key="2">
    <source>
        <dbReference type="ARBA" id="ARBA00022475"/>
    </source>
</evidence>
<dbReference type="InterPro" id="IPR005171">
    <property type="entry name" value="Cyt_c_oxidase_su4_prok"/>
</dbReference>
<feature type="transmembrane region" description="Helical" evidence="6">
    <location>
        <begin position="70"/>
        <end position="89"/>
    </location>
</feature>
<dbReference type="RefSeq" id="WP_005961373.1">
    <property type="nucleotide sequence ID" value="NZ_KQ556971.1"/>
</dbReference>
<dbReference type="Proteomes" id="UP000051276">
    <property type="component" value="Unassembled WGS sequence"/>
</dbReference>
<dbReference type="EMBL" id="LMXI01000117">
    <property type="protein sequence ID" value="KRT59606.1"/>
    <property type="molecule type" value="Genomic_DNA"/>
</dbReference>
<sequence length="90" mass="10234">MSSNKKLGIRPCTWVYLFLMFFSFVTFLIGQMGFSGLQVALGVLFLALIKGQLVGHYFMGLGSVRGIWRWPVFIWLFIPGMLISTAFYLS</sequence>
<evidence type="ECO:0000313" key="7">
    <source>
        <dbReference type="EMBL" id="KRT56525.1"/>
    </source>
</evidence>
<keyword evidence="5 6" id="KW-0472">Membrane</keyword>
<feature type="transmembrane region" description="Helical" evidence="6">
    <location>
        <begin position="12"/>
        <end position="33"/>
    </location>
</feature>
<dbReference type="Proteomes" id="UP000051634">
    <property type="component" value="Unassembled WGS sequence"/>
</dbReference>
<name>A0A0T5ZAH4_9GAMM</name>
<evidence type="ECO:0000256" key="6">
    <source>
        <dbReference type="SAM" id="Phobius"/>
    </source>
</evidence>
<feature type="transmembrane region" description="Helical" evidence="6">
    <location>
        <begin position="39"/>
        <end position="58"/>
    </location>
</feature>
<organism evidence="8 9">
    <name type="scientific">endosymbiont of Ridgeia piscesae</name>
    <dbReference type="NCBI Taxonomy" id="54398"/>
    <lineage>
        <taxon>Bacteria</taxon>
        <taxon>Pseudomonadati</taxon>
        <taxon>Pseudomonadota</taxon>
        <taxon>Gammaproteobacteria</taxon>
        <taxon>sulfur-oxidizing symbionts</taxon>
    </lineage>
</organism>
<accession>A0A0T5ZAH4</accession>
<evidence type="ECO:0000313" key="8">
    <source>
        <dbReference type="EMBL" id="KRT59606.1"/>
    </source>
</evidence>
<keyword evidence="3 6" id="KW-0812">Transmembrane</keyword>
<reference evidence="9 10" key="1">
    <citation type="submission" date="2015-11" db="EMBL/GenBank/DDBJ databases">
        <title>The genome of Candidatus Endoriftia persephone in Ridgeia piscesae and population structure of the North Eastern Pacific vestimentiferan symbionts.</title>
        <authorList>
            <person name="Perez M."/>
            <person name="Juniper K.S."/>
        </authorList>
    </citation>
    <scope>NUCLEOTIDE SEQUENCE [LARGE SCALE GENOMIC DNA]</scope>
    <source>
        <strain evidence="8">Ind10</strain>
        <strain evidence="7">Ind11</strain>
    </source>
</reference>
<evidence type="ECO:0000313" key="10">
    <source>
        <dbReference type="Proteomes" id="UP000051634"/>
    </source>
</evidence>
<keyword evidence="10" id="KW-1185">Reference proteome</keyword>
<comment type="caution">
    <text evidence="8">The sequence shown here is derived from an EMBL/GenBank/DDBJ whole genome shotgun (WGS) entry which is preliminary data.</text>
</comment>
<evidence type="ECO:0000256" key="3">
    <source>
        <dbReference type="ARBA" id="ARBA00022692"/>
    </source>
</evidence>
<protein>
    <submittedName>
        <fullName evidence="7 8">Cytochrome C oxidase subunit IV</fullName>
    </submittedName>
</protein>